<feature type="domain" description="Fibronectin type-III" evidence="1">
    <location>
        <begin position="347"/>
        <end position="444"/>
    </location>
</feature>
<dbReference type="PROSITE" id="PS50853">
    <property type="entry name" value="FN3"/>
    <property type="match status" value="2"/>
</dbReference>
<dbReference type="PANTHER" id="PTHR24099">
    <property type="entry name" value="E3 UBIQUITIN-PROTEIN LIGASE TRIM36-RELATED"/>
    <property type="match status" value="1"/>
</dbReference>
<dbReference type="PANTHER" id="PTHR24099:SF11">
    <property type="entry name" value="FIBRONECTIN TYPE III DOMAIN-CONTAINING 3BA-RELATED"/>
    <property type="match status" value="1"/>
</dbReference>
<sequence length="479" mass="52930">MNIGDEYGGGKIFYISPEKTMVLIVAPVDVGDESNCYWGVENIRVGANDEGIGDGKYNTDLIITSQVNTAAEACRAYNGGGFNDWYLPSKTELFLLYSNKTLYGMGDDFYWSSTEHDITNAWSLSCNAVELIGAMQLRGKWNGMGRRPIRQVIFPPIPPTLLSPEDNAINVPITSLATWSAGESVTGYIIQKALDVNFTLGVTTKQMGNFTSNQFNDPILEHDTSYWLRVKAINAVGESDWSVTRSFTTIQVIPNIPLLNTPEDGAVNVSTHTLLSWFAAKRADTYDIEISINSDFSKKMFWQNCVAIQRYFILKNNTTYYWRVLGVNIAGIGRWSIARSFTTIQAIPDIPLLNIPKDGVVKVSLRPILTWNAVSGASSYRLQMSLVENFATQVINVAGIPPITYFFVRGPLANNTVYYWRICSVNAVGESDWSVTRSFTTKQACPGIPSLVFPENGAVNVPLRPTLTWNAASGASSYG</sequence>
<dbReference type="SUPFAM" id="SSF49265">
    <property type="entry name" value="Fibronectin type III"/>
    <property type="match status" value="2"/>
</dbReference>
<reference evidence="3" key="1">
    <citation type="submission" date="2017-09" db="EMBL/GenBank/DDBJ databases">
        <title>Depth-based differentiation of microbial function through sediment-hosted aquifers and enrichment of novel symbionts in the deep terrestrial subsurface.</title>
        <authorList>
            <person name="Probst A.J."/>
            <person name="Ladd B."/>
            <person name="Jarett J.K."/>
            <person name="Geller-Mcgrath D.E."/>
            <person name="Sieber C.M.K."/>
            <person name="Emerson J.B."/>
            <person name="Anantharaman K."/>
            <person name="Thomas B.C."/>
            <person name="Malmstrom R."/>
            <person name="Stieglmeier M."/>
            <person name="Klingl A."/>
            <person name="Woyke T."/>
            <person name="Ryan C.M."/>
            <person name="Banfield J.F."/>
        </authorList>
    </citation>
    <scope>NUCLEOTIDE SEQUENCE [LARGE SCALE GENOMIC DNA]</scope>
</reference>
<dbReference type="Proteomes" id="UP000229213">
    <property type="component" value="Unassembled WGS sequence"/>
</dbReference>
<name>A0A2M7YGN5_9BACT</name>
<dbReference type="InterPro" id="IPR036116">
    <property type="entry name" value="FN3_sf"/>
</dbReference>
<dbReference type="EMBL" id="PFWI01000088">
    <property type="protein sequence ID" value="PJA62139.1"/>
    <property type="molecule type" value="Genomic_DNA"/>
</dbReference>
<evidence type="ECO:0000313" key="3">
    <source>
        <dbReference type="Proteomes" id="UP000229213"/>
    </source>
</evidence>
<evidence type="ECO:0000313" key="2">
    <source>
        <dbReference type="EMBL" id="PJA62139.1"/>
    </source>
</evidence>
<dbReference type="AlphaFoldDB" id="A0A2M7YGN5"/>
<dbReference type="Gene3D" id="2.60.40.10">
    <property type="entry name" value="Immunoglobulins"/>
    <property type="match status" value="3"/>
</dbReference>
<dbReference type="InterPro" id="IPR013783">
    <property type="entry name" value="Ig-like_fold"/>
</dbReference>
<accession>A0A2M7YGN5</accession>
<comment type="caution">
    <text evidence="2">The sequence shown here is derived from an EMBL/GenBank/DDBJ whole genome shotgun (WGS) entry which is preliminary data.</text>
</comment>
<dbReference type="CDD" id="cd00063">
    <property type="entry name" value="FN3"/>
    <property type="match status" value="2"/>
</dbReference>
<protein>
    <recommendedName>
        <fullName evidence="1">Fibronectin type-III domain-containing protein</fullName>
    </recommendedName>
</protein>
<evidence type="ECO:0000259" key="1">
    <source>
        <dbReference type="PROSITE" id="PS50853"/>
    </source>
</evidence>
<proteinExistence type="predicted"/>
<feature type="domain" description="Fibronectin type-III" evidence="1">
    <location>
        <begin position="155"/>
        <end position="252"/>
    </location>
</feature>
<gene>
    <name evidence="2" type="ORF">CO162_02715</name>
</gene>
<dbReference type="InterPro" id="IPR003961">
    <property type="entry name" value="FN3_dom"/>
</dbReference>
<feature type="non-terminal residue" evidence="2">
    <location>
        <position position="479"/>
    </location>
</feature>
<dbReference type="InterPro" id="IPR050617">
    <property type="entry name" value="E3_ligase_FN3/SPRY"/>
</dbReference>
<organism evidence="2 3">
    <name type="scientific">bacterium (Candidatus Ratteibacteria) CG_4_9_14_3_um_filter_41_21</name>
    <dbReference type="NCBI Taxonomy" id="2014289"/>
    <lineage>
        <taxon>Bacteria</taxon>
        <taxon>Candidatus Ratteibacteria</taxon>
    </lineage>
</organism>